<evidence type="ECO:0000313" key="3">
    <source>
        <dbReference type="Proteomes" id="UP001180020"/>
    </source>
</evidence>
<organism evidence="2 3">
    <name type="scientific">Acorus calamus</name>
    <name type="common">Sweet flag</name>
    <dbReference type="NCBI Taxonomy" id="4465"/>
    <lineage>
        <taxon>Eukaryota</taxon>
        <taxon>Viridiplantae</taxon>
        <taxon>Streptophyta</taxon>
        <taxon>Embryophyta</taxon>
        <taxon>Tracheophyta</taxon>
        <taxon>Spermatophyta</taxon>
        <taxon>Magnoliopsida</taxon>
        <taxon>Liliopsida</taxon>
        <taxon>Acoraceae</taxon>
        <taxon>Acorus</taxon>
    </lineage>
</organism>
<dbReference type="PANTHER" id="PTHR33116">
    <property type="entry name" value="REVERSE TRANSCRIPTASE ZINC-BINDING DOMAIN-CONTAINING PROTEIN-RELATED-RELATED"/>
    <property type="match status" value="1"/>
</dbReference>
<feature type="region of interest" description="Disordered" evidence="1">
    <location>
        <begin position="81"/>
        <end position="113"/>
    </location>
</feature>
<reference evidence="2" key="2">
    <citation type="submission" date="2023-06" db="EMBL/GenBank/DDBJ databases">
        <authorList>
            <person name="Ma L."/>
            <person name="Liu K.-W."/>
            <person name="Li Z."/>
            <person name="Hsiao Y.-Y."/>
            <person name="Qi Y."/>
            <person name="Fu T."/>
            <person name="Tang G."/>
            <person name="Zhang D."/>
            <person name="Sun W.-H."/>
            <person name="Liu D.-K."/>
            <person name="Li Y."/>
            <person name="Chen G.-Z."/>
            <person name="Liu X.-D."/>
            <person name="Liao X.-Y."/>
            <person name="Jiang Y.-T."/>
            <person name="Yu X."/>
            <person name="Hao Y."/>
            <person name="Huang J."/>
            <person name="Zhao X.-W."/>
            <person name="Ke S."/>
            <person name="Chen Y.-Y."/>
            <person name="Wu W.-L."/>
            <person name="Hsu J.-L."/>
            <person name="Lin Y.-F."/>
            <person name="Huang M.-D."/>
            <person name="Li C.-Y."/>
            <person name="Huang L."/>
            <person name="Wang Z.-W."/>
            <person name="Zhao X."/>
            <person name="Zhong W.-Y."/>
            <person name="Peng D.-H."/>
            <person name="Ahmad S."/>
            <person name="Lan S."/>
            <person name="Zhang J.-S."/>
            <person name="Tsai W.-C."/>
            <person name="Van De Peer Y."/>
            <person name="Liu Z.-J."/>
        </authorList>
    </citation>
    <scope>NUCLEOTIDE SEQUENCE</scope>
    <source>
        <strain evidence="2">CP</strain>
        <tissue evidence="2">Leaves</tissue>
    </source>
</reference>
<dbReference type="EMBL" id="JAUJYO010000021">
    <property type="protein sequence ID" value="KAK1283590.1"/>
    <property type="molecule type" value="Genomic_DNA"/>
</dbReference>
<comment type="caution">
    <text evidence="2">The sequence shown here is derived from an EMBL/GenBank/DDBJ whole genome shotgun (WGS) entry which is preliminary data.</text>
</comment>
<keyword evidence="3" id="KW-1185">Reference proteome</keyword>
<proteinExistence type="predicted"/>
<dbReference type="AlphaFoldDB" id="A0AAV9C446"/>
<name>A0AAV9C446_ACOCL</name>
<sequence length="113" mass="12719">MHKDWRTELGAQFIKPHLNKHLGLPLVQKRLLHKDWNPLIERFEKHLDGWQNRCLSTGGKLILRQAVLSNLPTAFPAPSFQESTRCEGASSGMGRPAVSESPTLCSGSRYANR</sequence>
<dbReference type="PANTHER" id="PTHR33116:SF87">
    <property type="entry name" value="OS01G0158850 PROTEIN"/>
    <property type="match status" value="1"/>
</dbReference>
<feature type="compositionally biased region" description="Polar residues" evidence="1">
    <location>
        <begin position="100"/>
        <end position="113"/>
    </location>
</feature>
<evidence type="ECO:0000256" key="1">
    <source>
        <dbReference type="SAM" id="MobiDB-lite"/>
    </source>
</evidence>
<accession>A0AAV9C446</accession>
<dbReference type="Proteomes" id="UP001180020">
    <property type="component" value="Unassembled WGS sequence"/>
</dbReference>
<evidence type="ECO:0000313" key="2">
    <source>
        <dbReference type="EMBL" id="KAK1283590.1"/>
    </source>
</evidence>
<reference evidence="2" key="1">
    <citation type="journal article" date="2023" name="Nat. Commun.">
        <title>Diploid and tetraploid genomes of Acorus and the evolution of monocots.</title>
        <authorList>
            <person name="Ma L."/>
            <person name="Liu K.W."/>
            <person name="Li Z."/>
            <person name="Hsiao Y.Y."/>
            <person name="Qi Y."/>
            <person name="Fu T."/>
            <person name="Tang G.D."/>
            <person name="Zhang D."/>
            <person name="Sun W.H."/>
            <person name="Liu D.K."/>
            <person name="Li Y."/>
            <person name="Chen G.Z."/>
            <person name="Liu X.D."/>
            <person name="Liao X.Y."/>
            <person name="Jiang Y.T."/>
            <person name="Yu X."/>
            <person name="Hao Y."/>
            <person name="Huang J."/>
            <person name="Zhao X.W."/>
            <person name="Ke S."/>
            <person name="Chen Y.Y."/>
            <person name="Wu W.L."/>
            <person name="Hsu J.L."/>
            <person name="Lin Y.F."/>
            <person name="Huang M.D."/>
            <person name="Li C.Y."/>
            <person name="Huang L."/>
            <person name="Wang Z.W."/>
            <person name="Zhao X."/>
            <person name="Zhong W.Y."/>
            <person name="Peng D.H."/>
            <person name="Ahmad S."/>
            <person name="Lan S."/>
            <person name="Zhang J.S."/>
            <person name="Tsai W.C."/>
            <person name="Van de Peer Y."/>
            <person name="Liu Z.J."/>
        </authorList>
    </citation>
    <scope>NUCLEOTIDE SEQUENCE</scope>
    <source>
        <strain evidence="2">CP</strain>
    </source>
</reference>
<protein>
    <submittedName>
        <fullName evidence="2">Uncharacterized protein</fullName>
    </submittedName>
</protein>
<gene>
    <name evidence="2" type="ORF">QJS10_CPB21g00998</name>
</gene>